<evidence type="ECO:0000313" key="3">
    <source>
        <dbReference type="Proteomes" id="UP000789706"/>
    </source>
</evidence>
<accession>A0A9N9FUX2</accession>
<evidence type="ECO:0000256" key="1">
    <source>
        <dbReference type="SAM" id="SignalP"/>
    </source>
</evidence>
<comment type="caution">
    <text evidence="2">The sequence shown here is derived from an EMBL/GenBank/DDBJ whole genome shotgun (WGS) entry which is preliminary data.</text>
</comment>
<dbReference type="EMBL" id="CAJVPK010000898">
    <property type="protein sequence ID" value="CAG8557862.1"/>
    <property type="molecule type" value="Genomic_DNA"/>
</dbReference>
<dbReference type="AlphaFoldDB" id="A0A9N9FUX2"/>
<sequence length="216" mass="24245">MSISFMIKKKHFILLLIILLISSKSTASTEYITNSETLTSYITPPEPAFTQSVSIPSETTTTLTFTCNSCKIDSSVRTTFEGEITTETTTEPRSLSESIYTTFSPTITTSSNVGYTSQTAYITTFYRTTTQFYPGYTTTFITTISGRAIQTEYYIPPSTVIILKEVTASVDLAIISYKTKTSNAGDSINLNRFRWNNKFNCMIICLWAFCLRDFLV</sequence>
<feature type="signal peptide" evidence="1">
    <location>
        <begin position="1"/>
        <end position="27"/>
    </location>
</feature>
<proteinExistence type="predicted"/>
<feature type="chain" id="PRO_5040403971" evidence="1">
    <location>
        <begin position="28"/>
        <end position="216"/>
    </location>
</feature>
<dbReference type="Proteomes" id="UP000789706">
    <property type="component" value="Unassembled WGS sequence"/>
</dbReference>
<gene>
    <name evidence="2" type="ORF">DEBURN_LOCUS7432</name>
</gene>
<keyword evidence="3" id="KW-1185">Reference proteome</keyword>
<name>A0A9N9FUX2_9GLOM</name>
<evidence type="ECO:0000313" key="2">
    <source>
        <dbReference type="EMBL" id="CAG8557862.1"/>
    </source>
</evidence>
<reference evidence="2" key="1">
    <citation type="submission" date="2021-06" db="EMBL/GenBank/DDBJ databases">
        <authorList>
            <person name="Kallberg Y."/>
            <person name="Tangrot J."/>
            <person name="Rosling A."/>
        </authorList>
    </citation>
    <scope>NUCLEOTIDE SEQUENCE</scope>
    <source>
        <strain evidence="2">AZ414A</strain>
    </source>
</reference>
<dbReference type="OrthoDB" id="2446740at2759"/>
<protein>
    <submittedName>
        <fullName evidence="2">2115_t:CDS:1</fullName>
    </submittedName>
</protein>
<keyword evidence="1" id="KW-0732">Signal</keyword>
<organism evidence="2 3">
    <name type="scientific">Diversispora eburnea</name>
    <dbReference type="NCBI Taxonomy" id="1213867"/>
    <lineage>
        <taxon>Eukaryota</taxon>
        <taxon>Fungi</taxon>
        <taxon>Fungi incertae sedis</taxon>
        <taxon>Mucoromycota</taxon>
        <taxon>Glomeromycotina</taxon>
        <taxon>Glomeromycetes</taxon>
        <taxon>Diversisporales</taxon>
        <taxon>Diversisporaceae</taxon>
        <taxon>Diversispora</taxon>
    </lineage>
</organism>